<evidence type="ECO:0000313" key="8">
    <source>
        <dbReference type="EMBL" id="KFM79962.1"/>
    </source>
</evidence>
<dbReference type="SMART" id="SM00692">
    <property type="entry name" value="DM3"/>
    <property type="match status" value="1"/>
</dbReference>
<feature type="domain" description="THAP-type" evidence="7">
    <location>
        <begin position="1"/>
        <end position="86"/>
    </location>
</feature>
<dbReference type="Pfam" id="PF13359">
    <property type="entry name" value="DDE_Tnp_4"/>
    <property type="match status" value="1"/>
</dbReference>
<dbReference type="STRING" id="407821.A0A087URH3"/>
<evidence type="ECO:0000313" key="9">
    <source>
        <dbReference type="Proteomes" id="UP000054359"/>
    </source>
</evidence>
<dbReference type="GO" id="GO:0008270">
    <property type="term" value="F:zinc ion binding"/>
    <property type="evidence" value="ECO:0007669"/>
    <property type="project" value="UniProtKB-KW"/>
</dbReference>
<keyword evidence="5 6" id="KW-0238">DNA-binding</keyword>
<dbReference type="Proteomes" id="UP000054359">
    <property type="component" value="Unassembled WGS sequence"/>
</dbReference>
<dbReference type="GO" id="GO:0003677">
    <property type="term" value="F:DNA binding"/>
    <property type="evidence" value="ECO:0007669"/>
    <property type="project" value="UniProtKB-UniRule"/>
</dbReference>
<keyword evidence="4" id="KW-0862">Zinc</keyword>
<accession>A0A087URH3</accession>
<dbReference type="PROSITE" id="PS50950">
    <property type="entry name" value="ZF_THAP"/>
    <property type="match status" value="1"/>
</dbReference>
<dbReference type="InterPro" id="IPR027806">
    <property type="entry name" value="HARBI1_dom"/>
</dbReference>
<dbReference type="EMBL" id="KK121203">
    <property type="protein sequence ID" value="KFM79962.1"/>
    <property type="molecule type" value="Genomic_DNA"/>
</dbReference>
<evidence type="ECO:0000256" key="2">
    <source>
        <dbReference type="ARBA" id="ARBA00022723"/>
    </source>
</evidence>
<evidence type="ECO:0000256" key="5">
    <source>
        <dbReference type="ARBA" id="ARBA00023125"/>
    </source>
</evidence>
<dbReference type="PANTHER" id="PTHR23080:SF133">
    <property type="entry name" value="SI:CH211-262I1.5-RELATED"/>
    <property type="match status" value="1"/>
</dbReference>
<dbReference type="Gene3D" id="6.20.210.20">
    <property type="entry name" value="THAP domain"/>
    <property type="match status" value="1"/>
</dbReference>
<dbReference type="Pfam" id="PF13613">
    <property type="entry name" value="HTH_Tnp_4"/>
    <property type="match status" value="1"/>
</dbReference>
<keyword evidence="9" id="KW-1185">Reference proteome</keyword>
<dbReference type="InterPro" id="IPR006612">
    <property type="entry name" value="THAP_Znf"/>
</dbReference>
<dbReference type="InterPro" id="IPR027805">
    <property type="entry name" value="Transposase_HTH_dom"/>
</dbReference>
<reference evidence="8 9" key="1">
    <citation type="submission" date="2013-11" db="EMBL/GenBank/DDBJ databases">
        <title>Genome sequencing of Stegodyphus mimosarum.</title>
        <authorList>
            <person name="Bechsgaard J."/>
        </authorList>
    </citation>
    <scope>NUCLEOTIDE SEQUENCE [LARGE SCALE GENOMIC DNA]</scope>
</reference>
<evidence type="ECO:0000256" key="4">
    <source>
        <dbReference type="ARBA" id="ARBA00022833"/>
    </source>
</evidence>
<dbReference type="SMART" id="SM00980">
    <property type="entry name" value="THAP"/>
    <property type="match status" value="1"/>
</dbReference>
<dbReference type="AlphaFoldDB" id="A0A087URH3"/>
<dbReference type="Pfam" id="PF05485">
    <property type="entry name" value="THAP"/>
    <property type="match status" value="1"/>
</dbReference>
<comment type="cofactor">
    <cofactor evidence="1">
        <name>a divalent metal cation</name>
        <dbReference type="ChEBI" id="CHEBI:60240"/>
    </cofactor>
</comment>
<dbReference type="OMA" id="DTRICSR"/>
<evidence type="ECO:0000259" key="7">
    <source>
        <dbReference type="PROSITE" id="PS50950"/>
    </source>
</evidence>
<keyword evidence="3 6" id="KW-0863">Zinc-finger</keyword>
<sequence>MPTACCAYGCSNNNMKDKCKENKISFHLFPKNENLRKEWIIRIKRENFNPTPNTRICSEHFEEECFIYQPFTNRRSLKADAVPTKFIFNLTKGTTRKRTSYVFGEPSRESSREKRANIPVCIKKTVASQTDESFLLILNEFYEMRNKLDTAQNNVLLNEFSSTNERIKVNMKCLTGFSHETFMTIFNFLNLSEDLLKKDRMPPIDQFFMFLVKTRTGTTNEFLGIIFKIASSTVSKIFNCVTRIVYTKLKCVNIWPKKDQVKEFMPLQFLQQYPNCRVIIDCTEIEIQRPCNPTEQQLTFSYYKNANTLKALVGISPSGAVTFISDLWCGSISDKALFLRSQLLDLLEEGDLVLADKGFTINSELSKKGCQLKIPHFLKGNIQFTLEQRSENKAISNKRVHIERAIGRIKIFRYFEGAIPYNSLHNLNEVFFIVAFLTNFNKPLINVLPLNSGKKNS</sequence>
<dbReference type="PANTHER" id="PTHR23080">
    <property type="entry name" value="THAP DOMAIN PROTEIN"/>
    <property type="match status" value="1"/>
</dbReference>
<evidence type="ECO:0000256" key="6">
    <source>
        <dbReference type="PROSITE-ProRule" id="PRU00309"/>
    </source>
</evidence>
<feature type="non-terminal residue" evidence="8">
    <location>
        <position position="457"/>
    </location>
</feature>
<protein>
    <submittedName>
        <fullName evidence="8">THAP domain-containing protein 3</fullName>
    </submittedName>
</protein>
<organism evidence="8 9">
    <name type="scientific">Stegodyphus mimosarum</name>
    <name type="common">African social velvet spider</name>
    <dbReference type="NCBI Taxonomy" id="407821"/>
    <lineage>
        <taxon>Eukaryota</taxon>
        <taxon>Metazoa</taxon>
        <taxon>Ecdysozoa</taxon>
        <taxon>Arthropoda</taxon>
        <taxon>Chelicerata</taxon>
        <taxon>Arachnida</taxon>
        <taxon>Araneae</taxon>
        <taxon>Araneomorphae</taxon>
        <taxon>Entelegynae</taxon>
        <taxon>Eresoidea</taxon>
        <taxon>Eresidae</taxon>
        <taxon>Stegodyphus</taxon>
    </lineage>
</organism>
<proteinExistence type="predicted"/>
<gene>
    <name evidence="8" type="ORF">X975_16509</name>
</gene>
<keyword evidence="2" id="KW-0479">Metal-binding</keyword>
<dbReference type="OrthoDB" id="6414237at2759"/>
<dbReference type="InterPro" id="IPR038441">
    <property type="entry name" value="THAP_Znf_sf"/>
</dbReference>
<evidence type="ECO:0000256" key="1">
    <source>
        <dbReference type="ARBA" id="ARBA00001968"/>
    </source>
</evidence>
<name>A0A087URH3_STEMI</name>
<dbReference type="SUPFAM" id="SSF57716">
    <property type="entry name" value="Glucocorticoid receptor-like (DNA-binding domain)"/>
    <property type="match status" value="1"/>
</dbReference>
<evidence type="ECO:0000256" key="3">
    <source>
        <dbReference type="ARBA" id="ARBA00022771"/>
    </source>
</evidence>